<evidence type="ECO:0000256" key="4">
    <source>
        <dbReference type="HAMAP-Rule" id="MF_01363"/>
    </source>
</evidence>
<evidence type="ECO:0000313" key="7">
    <source>
        <dbReference type="Proteomes" id="UP000034810"/>
    </source>
</evidence>
<dbReference type="GO" id="GO:0006412">
    <property type="term" value="P:translation"/>
    <property type="evidence" value="ECO:0007669"/>
    <property type="project" value="UniProtKB-UniRule"/>
</dbReference>
<dbReference type="NCBIfam" id="TIGR00061">
    <property type="entry name" value="L21"/>
    <property type="match status" value="1"/>
</dbReference>
<dbReference type="PATRIC" id="fig|1619011.3.peg.552"/>
<keyword evidence="3 4" id="KW-0687">Ribonucleoprotein</keyword>
<dbReference type="InterPro" id="IPR001787">
    <property type="entry name" value="Ribosomal_bL21"/>
</dbReference>
<accession>A0A0G1C8H4</accession>
<keyword evidence="4 5" id="KW-0694">RNA-binding</keyword>
<evidence type="ECO:0000256" key="5">
    <source>
        <dbReference type="RuleBase" id="RU000562"/>
    </source>
</evidence>
<name>A0A0G1C8H4_9BACT</name>
<dbReference type="PANTHER" id="PTHR21349:SF0">
    <property type="entry name" value="LARGE RIBOSOMAL SUBUNIT PROTEIN BL21M"/>
    <property type="match status" value="1"/>
</dbReference>
<dbReference type="GO" id="GO:1990904">
    <property type="term" value="C:ribonucleoprotein complex"/>
    <property type="evidence" value="ECO:0007669"/>
    <property type="project" value="UniProtKB-KW"/>
</dbReference>
<dbReference type="GO" id="GO:0003735">
    <property type="term" value="F:structural constituent of ribosome"/>
    <property type="evidence" value="ECO:0007669"/>
    <property type="project" value="InterPro"/>
</dbReference>
<dbReference type="PANTHER" id="PTHR21349">
    <property type="entry name" value="50S RIBOSOMAL PROTEIN L21"/>
    <property type="match status" value="1"/>
</dbReference>
<dbReference type="AlphaFoldDB" id="A0A0G1C8H4"/>
<organism evidence="6 7">
    <name type="scientific">Candidatus Wolfebacteria bacterium GW2011_GWC1_43_10</name>
    <dbReference type="NCBI Taxonomy" id="1619011"/>
    <lineage>
        <taxon>Bacteria</taxon>
        <taxon>Candidatus Wolfeibacteriota</taxon>
    </lineage>
</organism>
<dbReference type="InterPro" id="IPR036164">
    <property type="entry name" value="bL21-like_sf"/>
</dbReference>
<evidence type="ECO:0000256" key="3">
    <source>
        <dbReference type="ARBA" id="ARBA00023274"/>
    </source>
</evidence>
<comment type="subunit">
    <text evidence="4">Part of the 50S ribosomal subunit. Contacts protein L20.</text>
</comment>
<dbReference type="Proteomes" id="UP000034810">
    <property type="component" value="Unassembled WGS sequence"/>
</dbReference>
<reference evidence="6 7" key="1">
    <citation type="journal article" date="2015" name="Nature">
        <title>rRNA introns, odd ribosomes, and small enigmatic genomes across a large radiation of phyla.</title>
        <authorList>
            <person name="Brown C.T."/>
            <person name="Hug L.A."/>
            <person name="Thomas B.C."/>
            <person name="Sharon I."/>
            <person name="Castelle C.J."/>
            <person name="Singh A."/>
            <person name="Wilkins M.J."/>
            <person name="Williams K.H."/>
            <person name="Banfield J.F."/>
        </authorList>
    </citation>
    <scope>NUCLEOTIDE SEQUENCE [LARGE SCALE GENOMIC DNA]</scope>
</reference>
<comment type="similarity">
    <text evidence="1 4 5">Belongs to the bacterial ribosomal protein bL21 family.</text>
</comment>
<dbReference type="EMBL" id="LCFA01000014">
    <property type="protein sequence ID" value="KKS81960.1"/>
    <property type="molecule type" value="Genomic_DNA"/>
</dbReference>
<sequence length="118" mass="13311">MRVRIAGALAEARCSHTMFAVIKTGGKQYLVSPSDKIRIEKLAGEPGSKIIFDKVLLTADDTKTAIGNPYLSGVVVEGEILKQARDRKKIVFKYHSKTRYRKTKGHRQYFTEVKITKI</sequence>
<evidence type="ECO:0000256" key="1">
    <source>
        <dbReference type="ARBA" id="ARBA00008563"/>
    </source>
</evidence>
<keyword evidence="4 5" id="KW-0699">rRNA-binding</keyword>
<protein>
    <recommendedName>
        <fullName evidence="4">Large ribosomal subunit protein bL21</fullName>
    </recommendedName>
</protein>
<evidence type="ECO:0000313" key="6">
    <source>
        <dbReference type="EMBL" id="KKS81960.1"/>
    </source>
</evidence>
<comment type="function">
    <text evidence="4 5">This protein binds to 23S rRNA in the presence of protein L20.</text>
</comment>
<dbReference type="Pfam" id="PF00829">
    <property type="entry name" value="Ribosomal_L21p"/>
    <property type="match status" value="1"/>
</dbReference>
<dbReference type="SUPFAM" id="SSF141091">
    <property type="entry name" value="L21p-like"/>
    <property type="match status" value="1"/>
</dbReference>
<dbReference type="GO" id="GO:0005840">
    <property type="term" value="C:ribosome"/>
    <property type="evidence" value="ECO:0007669"/>
    <property type="project" value="UniProtKB-KW"/>
</dbReference>
<proteinExistence type="inferred from homology"/>
<dbReference type="GO" id="GO:0019843">
    <property type="term" value="F:rRNA binding"/>
    <property type="evidence" value="ECO:0007669"/>
    <property type="project" value="UniProtKB-UniRule"/>
</dbReference>
<comment type="caution">
    <text evidence="6">The sequence shown here is derived from an EMBL/GenBank/DDBJ whole genome shotgun (WGS) entry which is preliminary data.</text>
</comment>
<gene>
    <name evidence="4" type="primary">rplU</name>
    <name evidence="6" type="ORF">UV58_C0014G0006</name>
</gene>
<dbReference type="InterPro" id="IPR028909">
    <property type="entry name" value="bL21-like"/>
</dbReference>
<evidence type="ECO:0000256" key="2">
    <source>
        <dbReference type="ARBA" id="ARBA00022980"/>
    </source>
</evidence>
<dbReference type="HAMAP" id="MF_01363">
    <property type="entry name" value="Ribosomal_bL21"/>
    <property type="match status" value="1"/>
</dbReference>
<keyword evidence="2 4" id="KW-0689">Ribosomal protein</keyword>
<dbReference type="GO" id="GO:0005737">
    <property type="term" value="C:cytoplasm"/>
    <property type="evidence" value="ECO:0007669"/>
    <property type="project" value="UniProtKB-ARBA"/>
</dbReference>